<dbReference type="InParanoid" id="A0A1V9Y1J1"/>
<evidence type="ECO:0000256" key="1">
    <source>
        <dbReference type="SAM" id="MobiDB-lite"/>
    </source>
</evidence>
<protein>
    <submittedName>
        <fullName evidence="2">Palmitoyltransferase ZDHHC2-like</fullName>
    </submittedName>
</protein>
<dbReference type="AlphaFoldDB" id="A0A1V9Y1J1"/>
<reference evidence="2 3" key="1">
    <citation type="journal article" date="2017" name="Gigascience">
        <title>Draft genome of the honey bee ectoparasitic mite, Tropilaelaps mercedesae, is shaped by the parasitic life history.</title>
        <authorList>
            <person name="Dong X."/>
            <person name="Armstrong S.D."/>
            <person name="Xia D."/>
            <person name="Makepeace B.L."/>
            <person name="Darby A.C."/>
            <person name="Kadowaki T."/>
        </authorList>
    </citation>
    <scope>NUCLEOTIDE SEQUENCE [LARGE SCALE GENOMIC DNA]</scope>
    <source>
        <strain evidence="2">Wuxi-XJTLU</strain>
    </source>
</reference>
<dbReference type="EMBL" id="MNPL01000890">
    <property type="protein sequence ID" value="OQR79614.1"/>
    <property type="molecule type" value="Genomic_DNA"/>
</dbReference>
<gene>
    <name evidence="2" type="ORF">BIW11_05612</name>
</gene>
<comment type="caution">
    <text evidence="2">The sequence shown here is derived from an EMBL/GenBank/DDBJ whole genome shotgun (WGS) entry which is preliminary data.</text>
</comment>
<evidence type="ECO:0000313" key="2">
    <source>
        <dbReference type="EMBL" id="OQR79614.1"/>
    </source>
</evidence>
<name>A0A1V9Y1J1_9ACAR</name>
<dbReference type="GO" id="GO:0016740">
    <property type="term" value="F:transferase activity"/>
    <property type="evidence" value="ECO:0007669"/>
    <property type="project" value="UniProtKB-KW"/>
</dbReference>
<proteinExistence type="predicted"/>
<sequence>PDKRGFFLGRAENFRQVFGDDKRLWFIPVFTSLGNGIQYATRETTRTQRRAGDVEAGFEQSQAAASGILQVGSGPQSPHGGCQPLHDYRSMGETPASRHVPTHQTSVGDGLSFPQRGGDADTDGLLSGGRKWTETDTETDNDQELDLREVKIVNHSTSLSTTMTMNNCSSANNQV</sequence>
<accession>A0A1V9Y1J1</accession>
<organism evidence="2 3">
    <name type="scientific">Tropilaelaps mercedesae</name>
    <dbReference type="NCBI Taxonomy" id="418985"/>
    <lineage>
        <taxon>Eukaryota</taxon>
        <taxon>Metazoa</taxon>
        <taxon>Ecdysozoa</taxon>
        <taxon>Arthropoda</taxon>
        <taxon>Chelicerata</taxon>
        <taxon>Arachnida</taxon>
        <taxon>Acari</taxon>
        <taxon>Parasitiformes</taxon>
        <taxon>Mesostigmata</taxon>
        <taxon>Gamasina</taxon>
        <taxon>Dermanyssoidea</taxon>
        <taxon>Laelapidae</taxon>
        <taxon>Tropilaelaps</taxon>
    </lineage>
</organism>
<dbReference type="Proteomes" id="UP000192247">
    <property type="component" value="Unassembled WGS sequence"/>
</dbReference>
<dbReference type="STRING" id="418985.A0A1V9Y1J1"/>
<feature type="non-terminal residue" evidence="2">
    <location>
        <position position="1"/>
    </location>
</feature>
<feature type="region of interest" description="Disordered" evidence="1">
    <location>
        <begin position="93"/>
        <end position="140"/>
    </location>
</feature>
<keyword evidence="2" id="KW-0808">Transferase</keyword>
<keyword evidence="3" id="KW-1185">Reference proteome</keyword>
<evidence type="ECO:0000313" key="3">
    <source>
        <dbReference type="Proteomes" id="UP000192247"/>
    </source>
</evidence>
<dbReference type="OrthoDB" id="9909019at2759"/>